<dbReference type="InterPro" id="IPR001240">
    <property type="entry name" value="PRAI_dom"/>
</dbReference>
<dbReference type="PANTHER" id="PTHR42894">
    <property type="entry name" value="N-(5'-PHOSPHORIBOSYL)ANTHRANILATE ISOMERASE"/>
    <property type="match status" value="1"/>
</dbReference>
<name>A0A537LMF3_9BACT</name>
<reference evidence="12 13" key="1">
    <citation type="journal article" date="2019" name="Nat. Microbiol.">
        <title>Mediterranean grassland soil C-N compound turnover is dependent on rainfall and depth, and is mediated by genomically divergent microorganisms.</title>
        <authorList>
            <person name="Diamond S."/>
            <person name="Andeer P.F."/>
            <person name="Li Z."/>
            <person name="Crits-Christoph A."/>
            <person name="Burstein D."/>
            <person name="Anantharaman K."/>
            <person name="Lane K.R."/>
            <person name="Thomas B.C."/>
            <person name="Pan C."/>
            <person name="Northen T.R."/>
            <person name="Banfield J.F."/>
        </authorList>
    </citation>
    <scope>NUCLEOTIDE SEQUENCE [LARGE SCALE GENOMIC DNA]</scope>
    <source>
        <strain evidence="12">NP_1</strain>
    </source>
</reference>
<organism evidence="12 13">
    <name type="scientific">Candidatus Segetimicrobium genomatis</name>
    <dbReference type="NCBI Taxonomy" id="2569760"/>
    <lineage>
        <taxon>Bacteria</taxon>
        <taxon>Bacillati</taxon>
        <taxon>Candidatus Sysuimicrobiota</taxon>
        <taxon>Candidatus Sysuimicrobiia</taxon>
        <taxon>Candidatus Sysuimicrobiales</taxon>
        <taxon>Candidatus Segetimicrobiaceae</taxon>
        <taxon>Candidatus Segetimicrobium</taxon>
    </lineage>
</organism>
<protein>
    <recommendedName>
        <fullName evidence="5 10">N-(5'-phosphoribosyl)anthranilate isomerase</fullName>
        <shortName evidence="10">PRAI</shortName>
        <ecNumber evidence="4 10">5.3.1.24</ecNumber>
    </recommendedName>
</protein>
<comment type="caution">
    <text evidence="12">The sequence shown here is derived from an EMBL/GenBank/DDBJ whole genome shotgun (WGS) entry which is preliminary data.</text>
</comment>
<proteinExistence type="inferred from homology"/>
<gene>
    <name evidence="10" type="primary">trpF</name>
    <name evidence="12" type="ORF">E6G98_10255</name>
</gene>
<comment type="similarity">
    <text evidence="3 10">Belongs to the TrpF family.</text>
</comment>
<evidence type="ECO:0000313" key="12">
    <source>
        <dbReference type="EMBL" id="TMJ09199.1"/>
    </source>
</evidence>
<dbReference type="EMBL" id="VBAI01000165">
    <property type="protein sequence ID" value="TMJ09199.1"/>
    <property type="molecule type" value="Genomic_DNA"/>
</dbReference>
<dbReference type="FunFam" id="3.20.20.70:FF:000075">
    <property type="entry name" value="Tryptophan biosynthesis protein TRP1"/>
    <property type="match status" value="1"/>
</dbReference>
<evidence type="ECO:0000313" key="13">
    <source>
        <dbReference type="Proteomes" id="UP000315217"/>
    </source>
</evidence>
<evidence type="ECO:0000256" key="5">
    <source>
        <dbReference type="ARBA" id="ARBA00022272"/>
    </source>
</evidence>
<evidence type="ECO:0000256" key="10">
    <source>
        <dbReference type="HAMAP-Rule" id="MF_00135"/>
    </source>
</evidence>
<dbReference type="InterPro" id="IPR044643">
    <property type="entry name" value="TrpF_fam"/>
</dbReference>
<evidence type="ECO:0000256" key="4">
    <source>
        <dbReference type="ARBA" id="ARBA00012572"/>
    </source>
</evidence>
<evidence type="ECO:0000256" key="1">
    <source>
        <dbReference type="ARBA" id="ARBA00001164"/>
    </source>
</evidence>
<dbReference type="NCBIfam" id="NF002298">
    <property type="entry name" value="PRK01222.1-4"/>
    <property type="match status" value="1"/>
</dbReference>
<evidence type="ECO:0000256" key="2">
    <source>
        <dbReference type="ARBA" id="ARBA00004664"/>
    </source>
</evidence>
<evidence type="ECO:0000256" key="7">
    <source>
        <dbReference type="ARBA" id="ARBA00022822"/>
    </source>
</evidence>
<dbReference type="Gene3D" id="3.20.20.70">
    <property type="entry name" value="Aldolase class I"/>
    <property type="match status" value="1"/>
</dbReference>
<accession>A0A537LMF3</accession>
<comment type="pathway">
    <text evidence="2 10">Amino-acid biosynthesis; L-tryptophan biosynthesis; L-tryptophan from chorismate: step 3/5.</text>
</comment>
<evidence type="ECO:0000259" key="11">
    <source>
        <dbReference type="Pfam" id="PF00697"/>
    </source>
</evidence>
<comment type="catalytic activity">
    <reaction evidence="1 10">
        <text>N-(5-phospho-beta-D-ribosyl)anthranilate = 1-(2-carboxyphenylamino)-1-deoxy-D-ribulose 5-phosphate</text>
        <dbReference type="Rhea" id="RHEA:21540"/>
        <dbReference type="ChEBI" id="CHEBI:18277"/>
        <dbReference type="ChEBI" id="CHEBI:58613"/>
        <dbReference type="EC" id="5.3.1.24"/>
    </reaction>
</comment>
<dbReference type="PANTHER" id="PTHR42894:SF1">
    <property type="entry name" value="N-(5'-PHOSPHORIBOSYL)ANTHRANILATE ISOMERASE"/>
    <property type="match status" value="1"/>
</dbReference>
<keyword evidence="7 10" id="KW-0822">Tryptophan biosynthesis</keyword>
<dbReference type="AlphaFoldDB" id="A0A537LMF3"/>
<keyword evidence="9 10" id="KW-0413">Isomerase</keyword>
<dbReference type="InterPro" id="IPR011060">
    <property type="entry name" value="RibuloseP-bd_barrel"/>
</dbReference>
<dbReference type="InterPro" id="IPR013785">
    <property type="entry name" value="Aldolase_TIM"/>
</dbReference>
<dbReference type="SUPFAM" id="SSF51366">
    <property type="entry name" value="Ribulose-phoshate binding barrel"/>
    <property type="match status" value="1"/>
</dbReference>
<keyword evidence="8 10" id="KW-0057">Aromatic amino acid biosynthesis</keyword>
<evidence type="ECO:0000256" key="8">
    <source>
        <dbReference type="ARBA" id="ARBA00023141"/>
    </source>
</evidence>
<dbReference type="EC" id="5.3.1.24" evidence="4 10"/>
<dbReference type="Pfam" id="PF00697">
    <property type="entry name" value="PRAI"/>
    <property type="match status" value="1"/>
</dbReference>
<dbReference type="Proteomes" id="UP000315217">
    <property type="component" value="Unassembled WGS sequence"/>
</dbReference>
<feature type="domain" description="N-(5'phosphoribosyl) anthranilate isomerase (PRAI)" evidence="11">
    <location>
        <begin position="4"/>
        <end position="196"/>
    </location>
</feature>
<evidence type="ECO:0000256" key="6">
    <source>
        <dbReference type="ARBA" id="ARBA00022605"/>
    </source>
</evidence>
<dbReference type="GO" id="GO:0004640">
    <property type="term" value="F:phosphoribosylanthranilate isomerase activity"/>
    <property type="evidence" value="ECO:0007669"/>
    <property type="project" value="UniProtKB-UniRule"/>
</dbReference>
<dbReference type="HAMAP" id="MF_00135">
    <property type="entry name" value="PRAI"/>
    <property type="match status" value="1"/>
</dbReference>
<dbReference type="UniPathway" id="UPA00035">
    <property type="reaction ID" value="UER00042"/>
</dbReference>
<keyword evidence="6 10" id="KW-0028">Amino-acid biosynthesis</keyword>
<evidence type="ECO:0000256" key="3">
    <source>
        <dbReference type="ARBA" id="ARBA00007571"/>
    </source>
</evidence>
<sequence length="219" mass="23798">MVRVKICGISDSATAVVAAEAGADAIGLIFAPSRRRVTAAQAREIAAALPPFVTKVGVFVDEERGRIEERIAACGLGAVQLHGAEPPEFCAGFRVPVVKAIRVKDASSLEQMTAYQVDAFLLDTFDASALGGTGRTFDWTLAIQAARTHRTILSGGMTPVNVVEALTRVVPYGVDVSSGVETDGRKDHAKIRDFIRRVREWDVENQYPRVTYQVQTWRP</sequence>
<dbReference type="CDD" id="cd00405">
    <property type="entry name" value="PRAI"/>
    <property type="match status" value="1"/>
</dbReference>
<dbReference type="GO" id="GO:0000162">
    <property type="term" value="P:L-tryptophan biosynthetic process"/>
    <property type="evidence" value="ECO:0007669"/>
    <property type="project" value="UniProtKB-UniRule"/>
</dbReference>
<evidence type="ECO:0000256" key="9">
    <source>
        <dbReference type="ARBA" id="ARBA00023235"/>
    </source>
</evidence>